<feature type="domain" description="Histidine kinase" evidence="9">
    <location>
        <begin position="226"/>
        <end position="435"/>
    </location>
</feature>
<keyword evidence="8" id="KW-0472">Membrane</keyword>
<dbReference type="RefSeq" id="WP_091817297.1">
    <property type="nucleotide sequence ID" value="NZ_FNNE01000012.1"/>
</dbReference>
<dbReference type="Pfam" id="PF02518">
    <property type="entry name" value="HATPase_c"/>
    <property type="match status" value="1"/>
</dbReference>
<evidence type="ECO:0000313" key="10">
    <source>
        <dbReference type="EMBL" id="SDX65532.1"/>
    </source>
</evidence>
<dbReference type="AlphaFoldDB" id="A0A1H3DGC2"/>
<dbReference type="Gene3D" id="6.10.340.10">
    <property type="match status" value="1"/>
</dbReference>
<evidence type="ECO:0000256" key="6">
    <source>
        <dbReference type="ARBA" id="ARBA00022777"/>
    </source>
</evidence>
<dbReference type="STRING" id="488533.SAMN04487960_11282"/>
<proteinExistence type="predicted"/>
<dbReference type="InterPro" id="IPR036890">
    <property type="entry name" value="HATPase_C_sf"/>
</dbReference>
<comment type="catalytic activity">
    <reaction evidence="1">
        <text>ATP + protein L-histidine = ADP + protein N-phospho-L-histidine.</text>
        <dbReference type="EC" id="2.7.13.3"/>
    </reaction>
</comment>
<dbReference type="InterPro" id="IPR036097">
    <property type="entry name" value="HisK_dim/P_sf"/>
</dbReference>
<dbReference type="SMART" id="SM00387">
    <property type="entry name" value="HATPase_c"/>
    <property type="match status" value="1"/>
</dbReference>
<feature type="transmembrane region" description="Helical" evidence="8">
    <location>
        <begin position="20"/>
        <end position="39"/>
    </location>
</feature>
<gene>
    <name evidence="10" type="ORF">SAMN04487960_11282</name>
</gene>
<dbReference type="InterPro" id="IPR050428">
    <property type="entry name" value="TCS_sensor_his_kinase"/>
</dbReference>
<keyword evidence="6 10" id="KW-0418">Kinase</keyword>
<keyword evidence="7 8" id="KW-1133">Transmembrane helix</keyword>
<keyword evidence="5 8" id="KW-0812">Transmembrane</keyword>
<protein>
    <recommendedName>
        <fullName evidence="2">histidine kinase</fullName>
        <ecNumber evidence="2">2.7.13.3</ecNumber>
    </recommendedName>
</protein>
<dbReference type="CDD" id="cd00082">
    <property type="entry name" value="HisKA"/>
    <property type="match status" value="1"/>
</dbReference>
<dbReference type="Proteomes" id="UP000199675">
    <property type="component" value="Unassembled WGS sequence"/>
</dbReference>
<dbReference type="InterPro" id="IPR005467">
    <property type="entry name" value="His_kinase_dom"/>
</dbReference>
<name>A0A1H3DGC2_9GAMM</name>
<dbReference type="PROSITE" id="PS50109">
    <property type="entry name" value="HIS_KIN"/>
    <property type="match status" value="1"/>
</dbReference>
<accession>A0A1H3DGC2</accession>
<evidence type="ECO:0000256" key="3">
    <source>
        <dbReference type="ARBA" id="ARBA00022553"/>
    </source>
</evidence>
<evidence type="ECO:0000256" key="1">
    <source>
        <dbReference type="ARBA" id="ARBA00000085"/>
    </source>
</evidence>
<feature type="transmembrane region" description="Helical" evidence="8">
    <location>
        <begin position="140"/>
        <end position="159"/>
    </location>
</feature>
<dbReference type="Gene3D" id="3.30.565.10">
    <property type="entry name" value="Histidine kinase-like ATPase, C-terminal domain"/>
    <property type="match status" value="1"/>
</dbReference>
<dbReference type="SUPFAM" id="SSF55874">
    <property type="entry name" value="ATPase domain of HSP90 chaperone/DNA topoisomerase II/histidine kinase"/>
    <property type="match status" value="1"/>
</dbReference>
<organism evidence="10 11">
    <name type="scientific">Marinobacter mobilis</name>
    <dbReference type="NCBI Taxonomy" id="488533"/>
    <lineage>
        <taxon>Bacteria</taxon>
        <taxon>Pseudomonadati</taxon>
        <taxon>Pseudomonadota</taxon>
        <taxon>Gammaproteobacteria</taxon>
        <taxon>Pseudomonadales</taxon>
        <taxon>Marinobacteraceae</taxon>
        <taxon>Marinobacter</taxon>
    </lineage>
</organism>
<dbReference type="Pfam" id="PF00512">
    <property type="entry name" value="HisKA"/>
    <property type="match status" value="1"/>
</dbReference>
<evidence type="ECO:0000256" key="4">
    <source>
        <dbReference type="ARBA" id="ARBA00022679"/>
    </source>
</evidence>
<evidence type="ECO:0000256" key="5">
    <source>
        <dbReference type="ARBA" id="ARBA00022692"/>
    </source>
</evidence>
<dbReference type="CDD" id="cd00075">
    <property type="entry name" value="HATPase"/>
    <property type="match status" value="1"/>
</dbReference>
<keyword evidence="11" id="KW-1185">Reference proteome</keyword>
<dbReference type="GO" id="GO:0005886">
    <property type="term" value="C:plasma membrane"/>
    <property type="evidence" value="ECO:0007669"/>
    <property type="project" value="TreeGrafter"/>
</dbReference>
<dbReference type="Gene3D" id="1.10.287.130">
    <property type="match status" value="1"/>
</dbReference>
<dbReference type="EMBL" id="FNNE01000012">
    <property type="protein sequence ID" value="SDX65532.1"/>
    <property type="molecule type" value="Genomic_DNA"/>
</dbReference>
<evidence type="ECO:0000313" key="11">
    <source>
        <dbReference type="Proteomes" id="UP000199675"/>
    </source>
</evidence>
<dbReference type="InterPro" id="IPR003594">
    <property type="entry name" value="HATPase_dom"/>
</dbReference>
<dbReference type="InterPro" id="IPR003661">
    <property type="entry name" value="HisK_dim/P_dom"/>
</dbReference>
<evidence type="ECO:0000259" key="9">
    <source>
        <dbReference type="PROSITE" id="PS50109"/>
    </source>
</evidence>
<dbReference type="PANTHER" id="PTHR45436">
    <property type="entry name" value="SENSOR HISTIDINE KINASE YKOH"/>
    <property type="match status" value="1"/>
</dbReference>
<keyword evidence="3" id="KW-0597">Phosphoprotein</keyword>
<dbReference type="PANTHER" id="PTHR45436:SF16">
    <property type="entry name" value="HISTIDINE KINASE"/>
    <property type="match status" value="1"/>
</dbReference>
<reference evidence="10 11" key="1">
    <citation type="submission" date="2016-10" db="EMBL/GenBank/DDBJ databases">
        <authorList>
            <person name="de Groot N.N."/>
        </authorList>
    </citation>
    <scope>NUCLEOTIDE SEQUENCE [LARGE SCALE GENOMIC DNA]</scope>
    <source>
        <strain evidence="10 11">CGMCC 1.7059</strain>
    </source>
</reference>
<evidence type="ECO:0000256" key="8">
    <source>
        <dbReference type="SAM" id="Phobius"/>
    </source>
</evidence>
<evidence type="ECO:0000256" key="2">
    <source>
        <dbReference type="ARBA" id="ARBA00012438"/>
    </source>
</evidence>
<evidence type="ECO:0000256" key="7">
    <source>
        <dbReference type="ARBA" id="ARBA00022989"/>
    </source>
</evidence>
<dbReference type="OrthoDB" id="9121563at2"/>
<dbReference type="EC" id="2.7.13.3" evidence="2"/>
<dbReference type="GO" id="GO:0000155">
    <property type="term" value="F:phosphorelay sensor kinase activity"/>
    <property type="evidence" value="ECO:0007669"/>
    <property type="project" value="InterPro"/>
</dbReference>
<dbReference type="SMART" id="SM00388">
    <property type="entry name" value="HisKA"/>
    <property type="match status" value="1"/>
</dbReference>
<sequence>MPNEGSSSKKSVASRIARTIFILISATTAIAMFAVDFFIDDADDTILNLELRADAAFFEEQLAAGTFRPLETPRLEVLFLPAGESESGLPYYFQGLSLPYADEFEENGVTKQVIARKVEKPAGQLYLAQDTSILESRQGLIQWILLGITSVMFLAAFFISRASANYIARPLKRLTHEIQSIEPSKNMQRCHSDYDDWEFAHIAESFNLFLSELESHIERERSFVKLASHELRTPLAVISGAVEVLEQRGDLSRANQKTIDRIRTTTHAMKDDMEVLLALARSEDREESNQLFSVYRLARELIVDLEQSTPAYRGRVKLEDEDSEDIFADPSLVRLLLRNLIQNALRHTRSDVEITIRTGEIVVQDFGSGLPLENREQLFKPDIRSLGDKQKGNFKNSTFGLLIVRLVAERLGWTLELIRSNNEGTVFQILIGNAGT</sequence>
<keyword evidence="4" id="KW-0808">Transferase</keyword>
<dbReference type="SUPFAM" id="SSF47384">
    <property type="entry name" value="Homodimeric domain of signal transducing histidine kinase"/>
    <property type="match status" value="1"/>
</dbReference>